<evidence type="ECO:0000256" key="1">
    <source>
        <dbReference type="ARBA" id="ARBA00009179"/>
    </source>
</evidence>
<evidence type="ECO:0000256" key="6">
    <source>
        <dbReference type="SAM" id="SignalP"/>
    </source>
</evidence>
<keyword evidence="6" id="KW-0732">Signal</keyword>
<dbReference type="InterPro" id="IPR005151">
    <property type="entry name" value="Tail-specific_protease"/>
</dbReference>
<protein>
    <submittedName>
        <fullName evidence="9">Tail-specific protease</fullName>
        <ecNumber evidence="9">3.4.21.102</ecNumber>
    </submittedName>
</protein>
<feature type="signal peptide" evidence="6">
    <location>
        <begin position="1"/>
        <end position="19"/>
    </location>
</feature>
<evidence type="ECO:0000313" key="8">
    <source>
        <dbReference type="EMBL" id="AMD85267.1"/>
    </source>
</evidence>
<keyword evidence="3 5" id="KW-0378">Hydrolase</keyword>
<dbReference type="Proteomes" id="UP000065822">
    <property type="component" value="Chromosome"/>
</dbReference>
<dbReference type="PROSITE" id="PS50106">
    <property type="entry name" value="PDZ"/>
    <property type="match status" value="1"/>
</dbReference>
<dbReference type="Pfam" id="PF00595">
    <property type="entry name" value="PDZ"/>
    <property type="match status" value="1"/>
</dbReference>
<evidence type="ECO:0000256" key="2">
    <source>
        <dbReference type="ARBA" id="ARBA00022670"/>
    </source>
</evidence>
<dbReference type="GO" id="GO:0004252">
    <property type="term" value="F:serine-type endopeptidase activity"/>
    <property type="evidence" value="ECO:0007669"/>
    <property type="project" value="UniProtKB-EC"/>
</dbReference>
<comment type="similarity">
    <text evidence="1 5">Belongs to the peptidase S41A family.</text>
</comment>
<dbReference type="InterPro" id="IPR040573">
    <property type="entry name" value="TSP_N"/>
</dbReference>
<evidence type="ECO:0000256" key="4">
    <source>
        <dbReference type="ARBA" id="ARBA00022825"/>
    </source>
</evidence>
<dbReference type="Proteomes" id="UP000215539">
    <property type="component" value="Chromosome 1"/>
</dbReference>
<dbReference type="InterPro" id="IPR020992">
    <property type="entry name" value="Tail_Prtase_C"/>
</dbReference>
<dbReference type="InterPro" id="IPR036034">
    <property type="entry name" value="PDZ_sf"/>
</dbReference>
<dbReference type="RefSeq" id="WP_066429556.1">
    <property type="nucleotide sequence ID" value="NZ_CP014227.1"/>
</dbReference>
<dbReference type="GO" id="GO:0030288">
    <property type="term" value="C:outer membrane-bounded periplasmic space"/>
    <property type="evidence" value="ECO:0007669"/>
    <property type="project" value="TreeGrafter"/>
</dbReference>
<keyword evidence="4 5" id="KW-0720">Serine protease</keyword>
<dbReference type="SMART" id="SM00228">
    <property type="entry name" value="PDZ"/>
    <property type="match status" value="1"/>
</dbReference>
<dbReference type="GO" id="GO:0006508">
    <property type="term" value="P:proteolysis"/>
    <property type="evidence" value="ECO:0007669"/>
    <property type="project" value="UniProtKB-KW"/>
</dbReference>
<dbReference type="Pfam" id="PF17804">
    <property type="entry name" value="TSP_NTD"/>
    <property type="match status" value="1"/>
</dbReference>
<evidence type="ECO:0000313" key="11">
    <source>
        <dbReference type="Proteomes" id="UP000215539"/>
    </source>
</evidence>
<reference evidence="8 10" key="1">
    <citation type="submission" date="2016-02" db="EMBL/GenBank/DDBJ databases">
        <authorList>
            <person name="Holder M.E."/>
            <person name="Ajami N.J."/>
            <person name="Petrosino J.F."/>
        </authorList>
    </citation>
    <scope>NUCLEOTIDE SEQUENCE [LARGE SCALE GENOMIC DNA]</scope>
    <source>
        <strain evidence="8 10">CCUG 32990</strain>
    </source>
</reference>
<feature type="domain" description="PDZ" evidence="7">
    <location>
        <begin position="254"/>
        <end position="320"/>
    </location>
</feature>
<dbReference type="Pfam" id="PF03572">
    <property type="entry name" value="Peptidase_S41"/>
    <property type="match status" value="1"/>
</dbReference>
<dbReference type="CDD" id="cd07560">
    <property type="entry name" value="Peptidase_S41_CPP"/>
    <property type="match status" value="1"/>
</dbReference>
<organism evidence="9 11">
    <name type="scientific">Capnocytophaga haemolytica</name>
    <dbReference type="NCBI Taxonomy" id="45243"/>
    <lineage>
        <taxon>Bacteria</taxon>
        <taxon>Pseudomonadati</taxon>
        <taxon>Bacteroidota</taxon>
        <taxon>Flavobacteriia</taxon>
        <taxon>Flavobacteriales</taxon>
        <taxon>Flavobacteriaceae</taxon>
        <taxon>Capnocytophaga</taxon>
    </lineage>
</organism>
<gene>
    <name evidence="9" type="primary">prc</name>
    <name evidence="8" type="ORF">AXF12_06945</name>
    <name evidence="9" type="ORF">SAMEA44541418_00312</name>
</gene>
<sequence>MKNISAVLFLLFISFASCSFTSKKFDDPSKDKDKVLLEIIQHILVNAHFSPVEMDDAFSKQIFKRYLEALDGQKRYFLQSDINEFKKYETRLDDDLKNGEIAFFNLTYERLLQRMKEAQGVTKAIFTKPLDFNSNESINTDFEKIPYVKNKAELQARWKQVILFSALSTYITKQKDEATKKEKDPKYTPKKDEVLKKESIEAAEKTLNDMFLVFKDITREEYFGIFADIITSNFDPHSNYMAPEVKKGFDTDMSGKFEGIGAQLQKKPDGVSITNVILGGPVWKGKLLEVGDQILKVAQGSEEPVDIVGMRLEDTVKLIRGPKGSEVRLTVRRVDGTIEVVSIIRDVVELEETYAKSAIIETDGKRYGIINLPKFYINFEDVNQRNAATDVALEIEKLKKENIAGLIIDLRNNGGGSLKTVVDIGGLFIPKGPIVQVKSSRGSRDVLSDTDPKTQWEGSLVILTNELSASASEILAAAMQDYKRAIIIGGKQTFGKGTVQTVVDVNQFLRQNSYGDLGALKITIQKFYRINGGSTQLKGVESDIVVPDKYKYIDIGERDMTNAMQWDKIDPAKYTPWTNNANFNKAIENSKKRIAANSYLKLIDENAQWIKQQQNDNVFPLNYAAYKKVIDRNDEQAKKFKAIADYKSNLKFVSIASDEAKIKSNEDLKLRRDRWHESLQKDVYIDEAVKVLQDLNSK</sequence>
<evidence type="ECO:0000256" key="3">
    <source>
        <dbReference type="ARBA" id="ARBA00022801"/>
    </source>
</evidence>
<dbReference type="AlphaFoldDB" id="A0AAX2GUZ5"/>
<accession>A0AAX2GUZ5</accession>
<dbReference type="CDD" id="cd06782">
    <property type="entry name" value="cpPDZ_CPP-like"/>
    <property type="match status" value="1"/>
</dbReference>
<keyword evidence="10" id="KW-1185">Reference proteome</keyword>
<dbReference type="KEGG" id="chg:AXF12_06945"/>
<evidence type="ECO:0000259" key="7">
    <source>
        <dbReference type="PROSITE" id="PS50106"/>
    </source>
</evidence>
<reference evidence="9 11" key="2">
    <citation type="submission" date="2017-06" db="EMBL/GenBank/DDBJ databases">
        <authorList>
            <consortium name="Pathogen Informatics"/>
        </authorList>
    </citation>
    <scope>NUCLEOTIDE SEQUENCE [LARGE SCALE GENOMIC DNA]</scope>
    <source>
        <strain evidence="9 11">NCTC12947</strain>
    </source>
</reference>
<dbReference type="EMBL" id="CP014227">
    <property type="protein sequence ID" value="AMD85267.1"/>
    <property type="molecule type" value="Genomic_DNA"/>
</dbReference>
<dbReference type="InterPro" id="IPR001478">
    <property type="entry name" value="PDZ"/>
</dbReference>
<dbReference type="GO" id="GO:0007165">
    <property type="term" value="P:signal transduction"/>
    <property type="evidence" value="ECO:0007669"/>
    <property type="project" value="TreeGrafter"/>
</dbReference>
<dbReference type="SUPFAM" id="SSF52096">
    <property type="entry name" value="ClpP/crotonase"/>
    <property type="match status" value="1"/>
</dbReference>
<keyword evidence="2 5" id="KW-0645">Protease</keyword>
<dbReference type="PANTHER" id="PTHR32060:SF22">
    <property type="entry name" value="CARBOXYL-TERMINAL-PROCESSING PEPTIDASE 3, CHLOROPLASTIC"/>
    <property type="match status" value="1"/>
</dbReference>
<dbReference type="SMART" id="SM00245">
    <property type="entry name" value="TSPc"/>
    <property type="match status" value="1"/>
</dbReference>
<dbReference type="Pfam" id="PF11818">
    <property type="entry name" value="DUF3340"/>
    <property type="match status" value="1"/>
</dbReference>
<evidence type="ECO:0000313" key="9">
    <source>
        <dbReference type="EMBL" id="SNV03752.1"/>
    </source>
</evidence>
<name>A0AAX2GUZ5_9FLAO</name>
<dbReference type="NCBIfam" id="TIGR00225">
    <property type="entry name" value="prc"/>
    <property type="match status" value="1"/>
</dbReference>
<dbReference type="EC" id="3.4.21.102" evidence="9"/>
<dbReference type="InterPro" id="IPR004447">
    <property type="entry name" value="Peptidase_S41A"/>
</dbReference>
<feature type="chain" id="PRO_5043399199" evidence="6">
    <location>
        <begin position="20"/>
        <end position="698"/>
    </location>
</feature>
<proteinExistence type="inferred from homology"/>
<dbReference type="EMBL" id="LT906449">
    <property type="protein sequence ID" value="SNV03752.1"/>
    <property type="molecule type" value="Genomic_DNA"/>
</dbReference>
<dbReference type="Gene3D" id="3.90.226.10">
    <property type="entry name" value="2-enoyl-CoA Hydratase, Chain A, domain 1"/>
    <property type="match status" value="1"/>
</dbReference>
<dbReference type="PANTHER" id="PTHR32060">
    <property type="entry name" value="TAIL-SPECIFIC PROTEASE"/>
    <property type="match status" value="1"/>
</dbReference>
<dbReference type="Gene3D" id="2.30.42.10">
    <property type="match status" value="1"/>
</dbReference>
<evidence type="ECO:0000256" key="5">
    <source>
        <dbReference type="RuleBase" id="RU004404"/>
    </source>
</evidence>
<evidence type="ECO:0000313" key="10">
    <source>
        <dbReference type="Proteomes" id="UP000065822"/>
    </source>
</evidence>
<dbReference type="InterPro" id="IPR029045">
    <property type="entry name" value="ClpP/crotonase-like_dom_sf"/>
</dbReference>
<dbReference type="PROSITE" id="PS51257">
    <property type="entry name" value="PROKAR_LIPOPROTEIN"/>
    <property type="match status" value="1"/>
</dbReference>
<dbReference type="SUPFAM" id="SSF50156">
    <property type="entry name" value="PDZ domain-like"/>
    <property type="match status" value="1"/>
</dbReference>